<feature type="transmembrane region" description="Helical" evidence="7">
    <location>
        <begin position="185"/>
        <end position="213"/>
    </location>
</feature>
<comment type="subcellular location">
    <subcellularLocation>
        <location evidence="7">Cell inner membrane</location>
        <topology evidence="7">Multi-pass membrane protein</topology>
    </subcellularLocation>
    <subcellularLocation>
        <location evidence="1">Cell membrane</location>
        <topology evidence="1">Multi-pass membrane protein</topology>
    </subcellularLocation>
</comment>
<keyword evidence="5 7" id="KW-1133">Transmembrane helix</keyword>
<dbReference type="PANTHER" id="PTHR30221:SF1">
    <property type="entry name" value="SMALL-CONDUCTANCE MECHANOSENSITIVE CHANNEL"/>
    <property type="match status" value="1"/>
</dbReference>
<dbReference type="SUPFAM" id="SSF82861">
    <property type="entry name" value="Mechanosensitive channel protein MscS (YggB), transmembrane region"/>
    <property type="match status" value="1"/>
</dbReference>
<dbReference type="InterPro" id="IPR011066">
    <property type="entry name" value="MscS_channel_C_sf"/>
</dbReference>
<protein>
    <recommendedName>
        <fullName evidence="7">Small-conductance mechanosensitive channel</fullName>
    </recommendedName>
</protein>
<feature type="domain" description="Mechanosensitive ion channel MscS" evidence="8">
    <location>
        <begin position="201"/>
        <end position="262"/>
    </location>
</feature>
<dbReference type="InterPro" id="IPR045275">
    <property type="entry name" value="MscS_archaea/bacteria_type"/>
</dbReference>
<keyword evidence="6 7" id="KW-0472">Membrane</keyword>
<keyword evidence="7" id="KW-0406">Ion transport</keyword>
<dbReference type="InterPro" id="IPR006685">
    <property type="entry name" value="MscS_channel_2nd"/>
</dbReference>
<dbReference type="Gene3D" id="1.10.287.1260">
    <property type="match status" value="1"/>
</dbReference>
<dbReference type="InterPro" id="IPR011014">
    <property type="entry name" value="MscS_channel_TM-2"/>
</dbReference>
<dbReference type="SUPFAM" id="SSF82689">
    <property type="entry name" value="Mechanosensitive channel protein MscS (YggB), C-terminal domain"/>
    <property type="match status" value="1"/>
</dbReference>
<comment type="function">
    <text evidence="7">Mechanosensitive channel that participates in the regulation of osmotic pressure changes within the cell, opening in response to stretch forces in the membrane lipid bilayer, without the need for other proteins. Contributes to normal resistance to hypoosmotic shock. Forms an ion channel of 1.0 nanosiemens conductance with a slight preference for anions.</text>
</comment>
<evidence type="ECO:0000313" key="10">
    <source>
        <dbReference type="EMBL" id="MBB6124418.1"/>
    </source>
</evidence>
<gene>
    <name evidence="10" type="ORF">FHS92_002163</name>
</gene>
<keyword evidence="7" id="KW-0407">Ion channel</keyword>
<dbReference type="EMBL" id="JACIJP010000003">
    <property type="protein sequence ID" value="MBB6124418.1"/>
    <property type="molecule type" value="Genomic_DNA"/>
</dbReference>
<keyword evidence="4 7" id="KW-0812">Transmembrane</keyword>
<dbReference type="Proteomes" id="UP000552700">
    <property type="component" value="Unassembled WGS sequence"/>
</dbReference>
<feature type="transmembrane region" description="Helical" evidence="7">
    <location>
        <begin position="114"/>
        <end position="136"/>
    </location>
</feature>
<name>A0A841J788_9SPHN</name>
<dbReference type="Pfam" id="PF00924">
    <property type="entry name" value="MS_channel_2nd"/>
    <property type="match status" value="1"/>
</dbReference>
<dbReference type="GO" id="GO:0005886">
    <property type="term" value="C:plasma membrane"/>
    <property type="evidence" value="ECO:0007669"/>
    <property type="project" value="UniProtKB-SubCell"/>
</dbReference>
<evidence type="ECO:0000256" key="4">
    <source>
        <dbReference type="ARBA" id="ARBA00022692"/>
    </source>
</evidence>
<keyword evidence="7" id="KW-0997">Cell inner membrane</keyword>
<dbReference type="InterPro" id="IPR023408">
    <property type="entry name" value="MscS_beta-dom_sf"/>
</dbReference>
<evidence type="ECO:0000256" key="7">
    <source>
        <dbReference type="RuleBase" id="RU369025"/>
    </source>
</evidence>
<evidence type="ECO:0000256" key="5">
    <source>
        <dbReference type="ARBA" id="ARBA00022989"/>
    </source>
</evidence>
<dbReference type="SUPFAM" id="SSF50182">
    <property type="entry name" value="Sm-like ribonucleoproteins"/>
    <property type="match status" value="1"/>
</dbReference>
<dbReference type="AlphaFoldDB" id="A0A841J788"/>
<dbReference type="Gene3D" id="3.30.70.100">
    <property type="match status" value="1"/>
</dbReference>
<feature type="domain" description="Mechanosensitive ion channel transmembrane helices 2/3" evidence="9">
    <location>
        <begin position="159"/>
        <end position="199"/>
    </location>
</feature>
<keyword evidence="7" id="KW-0813">Transport</keyword>
<dbReference type="GO" id="GO:0008381">
    <property type="term" value="F:mechanosensitive monoatomic ion channel activity"/>
    <property type="evidence" value="ECO:0007669"/>
    <property type="project" value="InterPro"/>
</dbReference>
<evidence type="ECO:0000313" key="11">
    <source>
        <dbReference type="Proteomes" id="UP000552700"/>
    </source>
</evidence>
<organism evidence="10 11">
    <name type="scientific">Sphingobium subterraneum</name>
    <dbReference type="NCBI Taxonomy" id="627688"/>
    <lineage>
        <taxon>Bacteria</taxon>
        <taxon>Pseudomonadati</taxon>
        <taxon>Pseudomonadota</taxon>
        <taxon>Alphaproteobacteria</taxon>
        <taxon>Sphingomonadales</taxon>
        <taxon>Sphingomonadaceae</taxon>
        <taxon>Sphingobium</taxon>
    </lineage>
</organism>
<dbReference type="InterPro" id="IPR049142">
    <property type="entry name" value="MS_channel_1st"/>
</dbReference>
<evidence type="ECO:0000256" key="6">
    <source>
        <dbReference type="ARBA" id="ARBA00023136"/>
    </source>
</evidence>
<dbReference type="InterPro" id="IPR010920">
    <property type="entry name" value="LSM_dom_sf"/>
</dbReference>
<reference evidence="10 11" key="1">
    <citation type="submission" date="2020-08" db="EMBL/GenBank/DDBJ databases">
        <title>Genomic Encyclopedia of Type Strains, Phase IV (KMG-IV): sequencing the most valuable type-strain genomes for metagenomic binning, comparative biology and taxonomic classification.</title>
        <authorList>
            <person name="Goeker M."/>
        </authorList>
    </citation>
    <scope>NUCLEOTIDE SEQUENCE [LARGE SCALE GENOMIC DNA]</scope>
    <source>
        <strain evidence="10 11">DSM 102255</strain>
    </source>
</reference>
<keyword evidence="11" id="KW-1185">Reference proteome</keyword>
<dbReference type="RefSeq" id="WP_425506245.1">
    <property type="nucleotide sequence ID" value="NZ_JACIJP010000003.1"/>
</dbReference>
<dbReference type="Pfam" id="PF21088">
    <property type="entry name" value="MS_channel_1st"/>
    <property type="match status" value="1"/>
</dbReference>
<comment type="caution">
    <text evidence="10">The sequence shown here is derived from an EMBL/GenBank/DDBJ whole genome shotgun (WGS) entry which is preliminary data.</text>
</comment>
<evidence type="ECO:0000259" key="9">
    <source>
        <dbReference type="Pfam" id="PF21088"/>
    </source>
</evidence>
<dbReference type="Gene3D" id="2.30.30.60">
    <property type="match status" value="1"/>
</dbReference>
<evidence type="ECO:0000256" key="3">
    <source>
        <dbReference type="ARBA" id="ARBA00022475"/>
    </source>
</evidence>
<feature type="transmembrane region" description="Helical" evidence="7">
    <location>
        <begin position="37"/>
        <end position="57"/>
    </location>
</feature>
<comment type="subunit">
    <text evidence="7">Homoheptamer.</text>
</comment>
<evidence type="ECO:0000256" key="1">
    <source>
        <dbReference type="ARBA" id="ARBA00004651"/>
    </source>
</evidence>
<evidence type="ECO:0000256" key="2">
    <source>
        <dbReference type="ARBA" id="ARBA00008017"/>
    </source>
</evidence>
<accession>A0A841J788</accession>
<sequence>MSAANAPLISVKHPLPWQHYNLSTMGEEVRLWLDANLIEMIIAIAAGTLIYLALRVARRQLRRLKNRPGDEHSFATVIGRTFTRTTHLFMILVSARLVAGYADPPALLLTTIRFLFTVVAVFQVAIWVREFILALIERRTGENGHAETLSNAMGIIRILVTVALFAIATVVVLDNLGVNVTGLVAGLGIGGIAIGLAAQGIFSDLFAALSIIFDKPFRRGETIQYDQTIATVERIGLKSTRLRALTGEKKIISNTNLLQKEISSFQELDHRRIALPFGVIYQTPSEVLETLPALLEEIVNAHGGRFVRSGITAYGASSIDFECLFDVYEPDFAHVAKTRHRIAVEILKRFADEKIEFAYPTQTSFTAAPDGRMIYPYPDLDGAYVTSIKSD</sequence>
<comment type="similarity">
    <text evidence="2 7">Belongs to the MscS (TC 1.A.23) family.</text>
</comment>
<proteinExistence type="inferred from homology"/>
<dbReference type="PANTHER" id="PTHR30221">
    <property type="entry name" value="SMALL-CONDUCTANCE MECHANOSENSITIVE CHANNEL"/>
    <property type="match status" value="1"/>
</dbReference>
<feature type="transmembrane region" description="Helical" evidence="7">
    <location>
        <begin position="148"/>
        <end position="173"/>
    </location>
</feature>
<evidence type="ECO:0000259" key="8">
    <source>
        <dbReference type="Pfam" id="PF00924"/>
    </source>
</evidence>
<keyword evidence="3" id="KW-1003">Cell membrane</keyword>